<name>A0A0R1HX31_9LACO</name>
<dbReference type="Pfam" id="PF02517">
    <property type="entry name" value="Rce1-like"/>
    <property type="match status" value="1"/>
</dbReference>
<dbReference type="InterPro" id="IPR052710">
    <property type="entry name" value="CAAX_protease"/>
</dbReference>
<dbReference type="OrthoDB" id="8607342at2"/>
<gene>
    <name evidence="4" type="ORF">FC96_GL000038</name>
</gene>
<evidence type="ECO:0000256" key="1">
    <source>
        <dbReference type="ARBA" id="ARBA00009067"/>
    </source>
</evidence>
<evidence type="ECO:0000259" key="3">
    <source>
        <dbReference type="Pfam" id="PF02517"/>
    </source>
</evidence>
<dbReference type="AlphaFoldDB" id="A0A0R1HX31"/>
<evidence type="ECO:0000313" key="4">
    <source>
        <dbReference type="EMBL" id="KRK49123.1"/>
    </source>
</evidence>
<dbReference type="PATRIC" id="fig|1302272.5.peg.38"/>
<organism evidence="4 5">
    <name type="scientific">Secundilactobacillus kimchicus JCM 15530</name>
    <dbReference type="NCBI Taxonomy" id="1302272"/>
    <lineage>
        <taxon>Bacteria</taxon>
        <taxon>Bacillati</taxon>
        <taxon>Bacillota</taxon>
        <taxon>Bacilli</taxon>
        <taxon>Lactobacillales</taxon>
        <taxon>Lactobacillaceae</taxon>
        <taxon>Secundilactobacillus</taxon>
    </lineage>
</organism>
<dbReference type="STRING" id="1302272.FC96_GL000038"/>
<dbReference type="InterPro" id="IPR003675">
    <property type="entry name" value="Rce1/LyrA-like_dom"/>
</dbReference>
<protein>
    <submittedName>
        <fullName evidence="4">CAAX amino terminal protease family protein</fullName>
    </submittedName>
</protein>
<keyword evidence="2" id="KW-1133">Transmembrane helix</keyword>
<feature type="transmembrane region" description="Helical" evidence="2">
    <location>
        <begin position="214"/>
        <end position="231"/>
    </location>
</feature>
<feature type="transmembrane region" description="Helical" evidence="2">
    <location>
        <begin position="186"/>
        <end position="202"/>
    </location>
</feature>
<feature type="transmembrane region" description="Helical" evidence="2">
    <location>
        <begin position="163"/>
        <end position="180"/>
    </location>
</feature>
<feature type="transmembrane region" description="Helical" evidence="2">
    <location>
        <begin position="43"/>
        <end position="65"/>
    </location>
</feature>
<keyword evidence="2" id="KW-0472">Membrane</keyword>
<keyword evidence="4" id="KW-0378">Hydrolase</keyword>
<accession>A0A0R1HX31</accession>
<dbReference type="GO" id="GO:0004175">
    <property type="term" value="F:endopeptidase activity"/>
    <property type="evidence" value="ECO:0007669"/>
    <property type="project" value="UniProtKB-ARBA"/>
</dbReference>
<evidence type="ECO:0000256" key="2">
    <source>
        <dbReference type="SAM" id="Phobius"/>
    </source>
</evidence>
<dbReference type="RefSeq" id="WP_056941580.1">
    <property type="nucleotide sequence ID" value="NZ_AZCX01000001.1"/>
</dbReference>
<dbReference type="PANTHER" id="PTHR36435">
    <property type="entry name" value="SLR1288 PROTEIN"/>
    <property type="match status" value="1"/>
</dbReference>
<comment type="caution">
    <text evidence="4">The sequence shown here is derived from an EMBL/GenBank/DDBJ whole genome shotgun (WGS) entry which is preliminary data.</text>
</comment>
<keyword evidence="5" id="KW-1185">Reference proteome</keyword>
<sequence length="232" mass="26056">MEPEIKSSRSLLTRLTFFVAGFVLIQCVQLWLLAMRAIKANQIGLQLTVSIAYLASFGLLIWLLVRVVSQERKAAIWHRISGLDVKLAVGGFVAFYVIEMGLGTLNQLLFNQQQTQNTQTINTLMGSSPWTFYLLAFSATFLSPVIEELLFRGYLFNAFFKKDQLWLPVVVSGVVFSLAHASSNPVSFLIYALLGAILMWVYRQTDNLATSISLHFLNNFIAMGLTILNLNH</sequence>
<dbReference type="GO" id="GO:0006508">
    <property type="term" value="P:proteolysis"/>
    <property type="evidence" value="ECO:0007669"/>
    <property type="project" value="UniProtKB-KW"/>
</dbReference>
<dbReference type="GO" id="GO:0080120">
    <property type="term" value="P:CAAX-box protein maturation"/>
    <property type="evidence" value="ECO:0007669"/>
    <property type="project" value="UniProtKB-ARBA"/>
</dbReference>
<keyword evidence="2" id="KW-0812">Transmembrane</keyword>
<dbReference type="Proteomes" id="UP000050911">
    <property type="component" value="Unassembled WGS sequence"/>
</dbReference>
<keyword evidence="4" id="KW-0645">Protease</keyword>
<feature type="transmembrane region" description="Helical" evidence="2">
    <location>
        <begin position="130"/>
        <end position="151"/>
    </location>
</feature>
<proteinExistence type="inferred from homology"/>
<feature type="transmembrane region" description="Helical" evidence="2">
    <location>
        <begin position="85"/>
        <end position="110"/>
    </location>
</feature>
<dbReference type="PANTHER" id="PTHR36435:SF1">
    <property type="entry name" value="CAAX AMINO TERMINAL PROTEASE FAMILY PROTEIN"/>
    <property type="match status" value="1"/>
</dbReference>
<reference evidence="4 5" key="1">
    <citation type="journal article" date="2015" name="Genome Announc.">
        <title>Expanding the biotechnology potential of lactobacilli through comparative genomics of 213 strains and associated genera.</title>
        <authorList>
            <person name="Sun Z."/>
            <person name="Harris H.M."/>
            <person name="McCann A."/>
            <person name="Guo C."/>
            <person name="Argimon S."/>
            <person name="Zhang W."/>
            <person name="Yang X."/>
            <person name="Jeffery I.B."/>
            <person name="Cooney J.C."/>
            <person name="Kagawa T.F."/>
            <person name="Liu W."/>
            <person name="Song Y."/>
            <person name="Salvetti E."/>
            <person name="Wrobel A."/>
            <person name="Rasinkangas P."/>
            <person name="Parkhill J."/>
            <person name="Rea M.C."/>
            <person name="O'Sullivan O."/>
            <person name="Ritari J."/>
            <person name="Douillard F.P."/>
            <person name="Paul Ross R."/>
            <person name="Yang R."/>
            <person name="Briner A.E."/>
            <person name="Felis G.E."/>
            <person name="de Vos W.M."/>
            <person name="Barrangou R."/>
            <person name="Klaenhammer T.R."/>
            <person name="Caufield P.W."/>
            <person name="Cui Y."/>
            <person name="Zhang H."/>
            <person name="O'Toole P.W."/>
        </authorList>
    </citation>
    <scope>NUCLEOTIDE SEQUENCE [LARGE SCALE GENOMIC DNA]</scope>
    <source>
        <strain evidence="4 5">JCM 15530</strain>
    </source>
</reference>
<dbReference type="EMBL" id="AZCX01000001">
    <property type="protein sequence ID" value="KRK49123.1"/>
    <property type="molecule type" value="Genomic_DNA"/>
</dbReference>
<comment type="similarity">
    <text evidence="1">Belongs to the UPF0177 family.</text>
</comment>
<evidence type="ECO:0000313" key="5">
    <source>
        <dbReference type="Proteomes" id="UP000050911"/>
    </source>
</evidence>
<feature type="domain" description="CAAX prenyl protease 2/Lysostaphin resistance protein A-like" evidence="3">
    <location>
        <begin position="130"/>
        <end position="221"/>
    </location>
</feature>
<feature type="transmembrane region" description="Helical" evidence="2">
    <location>
        <begin position="12"/>
        <end position="31"/>
    </location>
</feature>